<keyword evidence="2" id="KW-1185">Reference proteome</keyword>
<organism evidence="1 2">
    <name type="scientific">Hibiscus sabdariffa</name>
    <name type="common">roselle</name>
    <dbReference type="NCBI Taxonomy" id="183260"/>
    <lineage>
        <taxon>Eukaryota</taxon>
        <taxon>Viridiplantae</taxon>
        <taxon>Streptophyta</taxon>
        <taxon>Embryophyta</taxon>
        <taxon>Tracheophyta</taxon>
        <taxon>Spermatophyta</taxon>
        <taxon>Magnoliopsida</taxon>
        <taxon>eudicotyledons</taxon>
        <taxon>Gunneridae</taxon>
        <taxon>Pentapetalae</taxon>
        <taxon>rosids</taxon>
        <taxon>malvids</taxon>
        <taxon>Malvales</taxon>
        <taxon>Malvaceae</taxon>
        <taxon>Malvoideae</taxon>
        <taxon>Hibiscus</taxon>
    </lineage>
</organism>
<evidence type="ECO:0000313" key="2">
    <source>
        <dbReference type="Proteomes" id="UP001396334"/>
    </source>
</evidence>
<reference evidence="1 2" key="1">
    <citation type="journal article" date="2024" name="G3 (Bethesda)">
        <title>Genome assembly of Hibiscus sabdariffa L. provides insights into metabolisms of medicinal natural products.</title>
        <authorList>
            <person name="Kim T."/>
        </authorList>
    </citation>
    <scope>NUCLEOTIDE SEQUENCE [LARGE SCALE GENOMIC DNA]</scope>
    <source>
        <strain evidence="1">TK-2024</strain>
        <tissue evidence="1">Old leaves</tissue>
    </source>
</reference>
<comment type="caution">
    <text evidence="1">The sequence shown here is derived from an EMBL/GenBank/DDBJ whole genome shotgun (WGS) entry which is preliminary data.</text>
</comment>
<evidence type="ECO:0000313" key="1">
    <source>
        <dbReference type="EMBL" id="KAK9043168.1"/>
    </source>
</evidence>
<dbReference type="EMBL" id="JBBPBN010000003">
    <property type="protein sequence ID" value="KAK9043168.1"/>
    <property type="molecule type" value="Genomic_DNA"/>
</dbReference>
<sequence length="128" mass="14027">MVLHHHHLFPPIFIRSSAAAITSGSSQLSIGSLAPVQCYKGFCTSTSTEQQQFDRLDCKRSPKFTSSKADIGGIKNEEVKLERLKTTADMVLQISGERETVRTIPGTELNVAVGVYEEIQIASDCKDV</sequence>
<accession>A0ABR2U0B2</accession>
<gene>
    <name evidence="1" type="ORF">V6N11_071516</name>
</gene>
<dbReference type="Proteomes" id="UP001396334">
    <property type="component" value="Unassembled WGS sequence"/>
</dbReference>
<proteinExistence type="predicted"/>
<name>A0ABR2U0B2_9ROSI</name>
<protein>
    <submittedName>
        <fullName evidence="1">Uncharacterized protein</fullName>
    </submittedName>
</protein>